<reference evidence="13" key="1">
    <citation type="submission" date="2021-03" db="EMBL/GenBank/DDBJ databases">
        <title>Description of Psychrosphaera ytuae sp. nov. isolated from deep sea sediment of South China Sea.</title>
        <authorList>
            <person name="Zhang J."/>
            <person name="Xu X.-D."/>
        </authorList>
    </citation>
    <scope>NUCLEOTIDE SEQUENCE</scope>
    <source>
        <strain evidence="13">MTZ26</strain>
    </source>
</reference>
<evidence type="ECO:0000259" key="12">
    <source>
        <dbReference type="Pfam" id="PF00520"/>
    </source>
</evidence>
<keyword evidence="7 11" id="KW-1133">Transmembrane helix</keyword>
<sequence length="322" mass="36074">MDKTHSTRKKVYEALEHGFDGSMLSKLFSGFIVGLIILNVFAIVLESYKPIGTAYKTEFYVFNVFSVVVFTIEYFVRIWVSVESPKCDKTTPIKSRVKYLFKPVSLIDLLAIAPFYLSFIFTIDLRYLRMLRMLRLLKLTHYFKGLRLFIDVLKKELPSIGAAIFIMGVLVILSASVMYSLENDAQPEVFDSIPSAIWWSVVTMTTVGYGDVTPVTFLGKFIAIFIMLLGVGIVALPAAMLAAKFGDELRTRRELLEQEINAALEDGVITSEEQSTIEKLSQSIGISADELEQAILNYNKNTTCSVTCDSCGKVLNVNIDKA</sequence>
<evidence type="ECO:0000256" key="10">
    <source>
        <dbReference type="ARBA" id="ARBA00023303"/>
    </source>
</evidence>
<feature type="domain" description="Ion transport" evidence="12">
    <location>
        <begin position="26"/>
        <end position="248"/>
    </location>
</feature>
<dbReference type="PANTHER" id="PTHR11537">
    <property type="entry name" value="VOLTAGE-GATED POTASSIUM CHANNEL"/>
    <property type="match status" value="1"/>
</dbReference>
<dbReference type="SUPFAM" id="SSF158682">
    <property type="entry name" value="TerB-like"/>
    <property type="match status" value="1"/>
</dbReference>
<dbReference type="KEGG" id="psym:J1N51_00555"/>
<feature type="transmembrane region" description="Helical" evidence="11">
    <location>
        <begin position="221"/>
        <end position="243"/>
    </location>
</feature>
<evidence type="ECO:0000256" key="11">
    <source>
        <dbReference type="SAM" id="Phobius"/>
    </source>
</evidence>
<evidence type="ECO:0000256" key="1">
    <source>
        <dbReference type="ARBA" id="ARBA00004141"/>
    </source>
</evidence>
<feature type="transmembrane region" description="Helical" evidence="11">
    <location>
        <begin position="27"/>
        <end position="48"/>
    </location>
</feature>
<name>A0A975DBR6_9GAMM</name>
<protein>
    <submittedName>
        <fullName evidence="13">Ion transporter</fullName>
    </submittedName>
</protein>
<keyword evidence="3" id="KW-0633">Potassium transport</keyword>
<dbReference type="InterPro" id="IPR029024">
    <property type="entry name" value="TerB-like"/>
</dbReference>
<feature type="transmembrane region" description="Helical" evidence="11">
    <location>
        <begin position="60"/>
        <end position="80"/>
    </location>
</feature>
<dbReference type="GO" id="GO:0008076">
    <property type="term" value="C:voltage-gated potassium channel complex"/>
    <property type="evidence" value="ECO:0007669"/>
    <property type="project" value="InterPro"/>
</dbReference>
<evidence type="ECO:0000256" key="5">
    <source>
        <dbReference type="ARBA" id="ARBA00022826"/>
    </source>
</evidence>
<accession>A0A975DBR6</accession>
<dbReference type="Gene3D" id="1.10.287.70">
    <property type="match status" value="1"/>
</dbReference>
<dbReference type="GO" id="GO:0005249">
    <property type="term" value="F:voltage-gated potassium channel activity"/>
    <property type="evidence" value="ECO:0007669"/>
    <property type="project" value="InterPro"/>
</dbReference>
<feature type="transmembrane region" description="Helical" evidence="11">
    <location>
        <begin position="157"/>
        <end position="181"/>
    </location>
</feature>
<organism evidence="13 14">
    <name type="scientific">Psychrosphaera ytuae</name>
    <dbReference type="NCBI Taxonomy" id="2820710"/>
    <lineage>
        <taxon>Bacteria</taxon>
        <taxon>Pseudomonadati</taxon>
        <taxon>Pseudomonadota</taxon>
        <taxon>Gammaproteobacteria</taxon>
        <taxon>Alteromonadales</taxon>
        <taxon>Pseudoalteromonadaceae</taxon>
        <taxon>Psychrosphaera</taxon>
    </lineage>
</organism>
<dbReference type="InterPro" id="IPR028325">
    <property type="entry name" value="VG_K_chnl"/>
</dbReference>
<dbReference type="GO" id="GO:0001508">
    <property type="term" value="P:action potential"/>
    <property type="evidence" value="ECO:0007669"/>
    <property type="project" value="TreeGrafter"/>
</dbReference>
<keyword evidence="5" id="KW-0631">Potassium channel</keyword>
<evidence type="ECO:0000313" key="13">
    <source>
        <dbReference type="EMBL" id="QTH64024.1"/>
    </source>
</evidence>
<evidence type="ECO:0000256" key="7">
    <source>
        <dbReference type="ARBA" id="ARBA00022989"/>
    </source>
</evidence>
<keyword evidence="8" id="KW-0406">Ion transport</keyword>
<dbReference type="FunFam" id="1.10.287.70:FF:000028">
    <property type="entry name" value="potassium voltage-gated channel subfamily D member 3"/>
    <property type="match status" value="1"/>
</dbReference>
<evidence type="ECO:0000256" key="4">
    <source>
        <dbReference type="ARBA" id="ARBA00022692"/>
    </source>
</evidence>
<dbReference type="InterPro" id="IPR005821">
    <property type="entry name" value="Ion_trans_dom"/>
</dbReference>
<evidence type="ECO:0000256" key="6">
    <source>
        <dbReference type="ARBA" id="ARBA00022958"/>
    </source>
</evidence>
<dbReference type="RefSeq" id="WP_208832079.1">
    <property type="nucleotide sequence ID" value="NZ_CP072110.1"/>
</dbReference>
<dbReference type="PRINTS" id="PR00169">
    <property type="entry name" value="KCHANNEL"/>
</dbReference>
<dbReference type="PANTHER" id="PTHR11537:SF254">
    <property type="entry name" value="POTASSIUM VOLTAGE-GATED CHANNEL PROTEIN SHAB"/>
    <property type="match status" value="1"/>
</dbReference>
<dbReference type="SUPFAM" id="SSF81324">
    <property type="entry name" value="Voltage-gated potassium channels"/>
    <property type="match status" value="1"/>
</dbReference>
<keyword evidence="9 11" id="KW-0472">Membrane</keyword>
<evidence type="ECO:0000256" key="3">
    <source>
        <dbReference type="ARBA" id="ARBA00022538"/>
    </source>
</evidence>
<keyword evidence="10" id="KW-0407">Ion channel</keyword>
<comment type="subcellular location">
    <subcellularLocation>
        <location evidence="1">Membrane</location>
        <topology evidence="1">Multi-pass membrane protein</topology>
    </subcellularLocation>
</comment>
<dbReference type="Pfam" id="PF00520">
    <property type="entry name" value="Ion_trans"/>
    <property type="match status" value="1"/>
</dbReference>
<proteinExistence type="predicted"/>
<keyword evidence="2" id="KW-0813">Transport</keyword>
<dbReference type="Proteomes" id="UP000682739">
    <property type="component" value="Chromosome"/>
</dbReference>
<evidence type="ECO:0000313" key="14">
    <source>
        <dbReference type="Proteomes" id="UP000682739"/>
    </source>
</evidence>
<evidence type="ECO:0000256" key="8">
    <source>
        <dbReference type="ARBA" id="ARBA00023065"/>
    </source>
</evidence>
<evidence type="ECO:0000256" key="9">
    <source>
        <dbReference type="ARBA" id="ARBA00023136"/>
    </source>
</evidence>
<keyword evidence="14" id="KW-1185">Reference proteome</keyword>
<evidence type="ECO:0000256" key="2">
    <source>
        <dbReference type="ARBA" id="ARBA00022448"/>
    </source>
</evidence>
<keyword evidence="6" id="KW-0630">Potassium</keyword>
<dbReference type="Gene3D" id="1.10.3680.10">
    <property type="entry name" value="TerB-like"/>
    <property type="match status" value="1"/>
</dbReference>
<feature type="transmembrane region" description="Helical" evidence="11">
    <location>
        <begin position="100"/>
        <end position="123"/>
    </location>
</feature>
<keyword evidence="4 11" id="KW-0812">Transmembrane</keyword>
<gene>
    <name evidence="13" type="ORF">J1N51_00555</name>
</gene>
<dbReference type="AlphaFoldDB" id="A0A975DBR6"/>
<dbReference type="EMBL" id="CP072110">
    <property type="protein sequence ID" value="QTH64024.1"/>
    <property type="molecule type" value="Genomic_DNA"/>
</dbReference>